<dbReference type="SMART" id="SM00487">
    <property type="entry name" value="DEXDc"/>
    <property type="match status" value="1"/>
</dbReference>
<dbReference type="SUPFAM" id="SSF52540">
    <property type="entry name" value="P-loop containing nucleoside triphosphate hydrolases"/>
    <property type="match status" value="1"/>
</dbReference>
<evidence type="ECO:0000256" key="1">
    <source>
        <dbReference type="ARBA" id="ARBA00001936"/>
    </source>
</evidence>
<dbReference type="PROSITE" id="PS51327">
    <property type="entry name" value="DICER_DSRBF"/>
    <property type="match status" value="1"/>
</dbReference>
<keyword evidence="6" id="KW-0547">Nucleotide-binding</keyword>
<feature type="domain" description="RNase III" evidence="17">
    <location>
        <begin position="1045"/>
        <end position="1195"/>
    </location>
</feature>
<keyword evidence="13" id="KW-0464">Manganese</keyword>
<gene>
    <name evidence="21" type="primary">dcl1</name>
    <name evidence="21" type="ORF">HRR80_002640</name>
</gene>
<keyword evidence="3" id="KW-0930">Antiviral protein</keyword>
<accession>A0AAN6EYM4</accession>
<dbReference type="SUPFAM" id="SSF69065">
    <property type="entry name" value="RNase III domain-like"/>
    <property type="match status" value="2"/>
</dbReference>
<comment type="cofactor">
    <cofactor evidence="1">
        <name>Mn(2+)</name>
        <dbReference type="ChEBI" id="CHEBI:29035"/>
    </cofactor>
</comment>
<dbReference type="GO" id="GO:0051607">
    <property type="term" value="P:defense response to virus"/>
    <property type="evidence" value="ECO:0007669"/>
    <property type="project" value="UniProtKB-KW"/>
</dbReference>
<evidence type="ECO:0000313" key="22">
    <source>
        <dbReference type="Proteomes" id="UP001161757"/>
    </source>
</evidence>
<comment type="similarity">
    <text evidence="15">Belongs to the helicase family. Dicer subfamily.</text>
</comment>
<evidence type="ECO:0000256" key="14">
    <source>
        <dbReference type="ARBA" id="ARBA00025403"/>
    </source>
</evidence>
<dbReference type="PROSITE" id="PS00517">
    <property type="entry name" value="RNASE_3_1"/>
    <property type="match status" value="1"/>
</dbReference>
<evidence type="ECO:0000256" key="9">
    <source>
        <dbReference type="ARBA" id="ARBA00022840"/>
    </source>
</evidence>
<dbReference type="GO" id="GO:0004386">
    <property type="term" value="F:helicase activity"/>
    <property type="evidence" value="ECO:0007669"/>
    <property type="project" value="UniProtKB-KW"/>
</dbReference>
<dbReference type="InterPro" id="IPR005034">
    <property type="entry name" value="Dicer_dimerisation"/>
</dbReference>
<feature type="domain" description="Helicase ATP-binding" evidence="18">
    <location>
        <begin position="101"/>
        <end position="281"/>
    </location>
</feature>
<dbReference type="GO" id="GO:0003723">
    <property type="term" value="F:RNA binding"/>
    <property type="evidence" value="ECO:0007669"/>
    <property type="project" value="UniProtKB-UniRule"/>
</dbReference>
<dbReference type="InterPro" id="IPR027417">
    <property type="entry name" value="P-loop_NTPase"/>
</dbReference>
<dbReference type="InterPro" id="IPR038248">
    <property type="entry name" value="Dicer_dimer_sf"/>
</dbReference>
<dbReference type="PANTHER" id="PTHR14950">
    <property type="entry name" value="DICER-RELATED"/>
    <property type="match status" value="1"/>
</dbReference>
<dbReference type="Proteomes" id="UP001161757">
    <property type="component" value="Unassembled WGS sequence"/>
</dbReference>
<evidence type="ECO:0000256" key="3">
    <source>
        <dbReference type="ARBA" id="ARBA00022721"/>
    </source>
</evidence>
<evidence type="ECO:0000256" key="8">
    <source>
        <dbReference type="ARBA" id="ARBA00022806"/>
    </source>
</evidence>
<dbReference type="GO" id="GO:0030422">
    <property type="term" value="P:siRNA processing"/>
    <property type="evidence" value="ECO:0007669"/>
    <property type="project" value="TreeGrafter"/>
</dbReference>
<comment type="function">
    <text evidence="14">Dicer-like endonuclease involved in cleaving double-stranded RNA in the RNA interference (RNAi) pathway. Produces 21 to 25 bp dsRNAs (siRNAs) which target the selective destruction of homologous RNAs leading to sequence-specific suppression of gene expression, called post-transcriptional gene silencing (PTGS). Part of a broad host defense response against viral infection and transposons.</text>
</comment>
<dbReference type="Gene3D" id="3.40.50.300">
    <property type="entry name" value="P-loop containing nucleotide triphosphate hydrolases"/>
    <property type="match status" value="2"/>
</dbReference>
<dbReference type="GO" id="GO:0005737">
    <property type="term" value="C:cytoplasm"/>
    <property type="evidence" value="ECO:0007669"/>
    <property type="project" value="TreeGrafter"/>
</dbReference>
<feature type="domain" description="Helicase C-terminal" evidence="19">
    <location>
        <begin position="430"/>
        <end position="588"/>
    </location>
</feature>
<dbReference type="GO" id="GO:0050688">
    <property type="term" value="P:regulation of defense response to virus"/>
    <property type="evidence" value="ECO:0007669"/>
    <property type="project" value="UniProtKB-KW"/>
</dbReference>
<keyword evidence="12" id="KW-0051">Antiviral defense</keyword>
<protein>
    <recommendedName>
        <fullName evidence="2">Dicer-like protein 1</fullName>
    </recommendedName>
</protein>
<evidence type="ECO:0000259" key="17">
    <source>
        <dbReference type="PROSITE" id="PS50142"/>
    </source>
</evidence>
<evidence type="ECO:0000256" key="6">
    <source>
        <dbReference type="ARBA" id="ARBA00022741"/>
    </source>
</evidence>
<feature type="domain" description="Dicer dsRNA-binding fold" evidence="20">
    <location>
        <begin position="618"/>
        <end position="714"/>
    </location>
</feature>
<dbReference type="Pfam" id="PF00271">
    <property type="entry name" value="Helicase_C"/>
    <property type="match status" value="1"/>
</dbReference>
<dbReference type="SMART" id="SM00535">
    <property type="entry name" value="RIBOc"/>
    <property type="match status" value="2"/>
</dbReference>
<dbReference type="InterPro" id="IPR006935">
    <property type="entry name" value="Helicase/UvrB_N"/>
</dbReference>
<evidence type="ECO:0000256" key="4">
    <source>
        <dbReference type="ARBA" id="ARBA00022723"/>
    </source>
</evidence>
<keyword evidence="5" id="KW-0677">Repeat</keyword>
<feature type="domain" description="RNase III" evidence="17">
    <location>
        <begin position="1249"/>
        <end position="1401"/>
    </location>
</feature>
<evidence type="ECO:0000256" key="7">
    <source>
        <dbReference type="ARBA" id="ARBA00022801"/>
    </source>
</evidence>
<evidence type="ECO:0000256" key="13">
    <source>
        <dbReference type="ARBA" id="ARBA00023211"/>
    </source>
</evidence>
<sequence>MAVHDNPAIAGAISTSTSVEIGQQDPDYLKDSEDESLPESPTADDGAIDAFREANVAALNDYVLAKSNDDNSTDHSVSIGNVKEQESDRIIDQAREYQEELFERAKDENVIAVLDTGSGKTLIAALLIRHFLQQELIDRSQGKPPKTIFFLVNSVPLANQQARFLNANLPQKVIALYGDSKVDLWRRAEWNRICAENNVVVCTAPVLDQCLMHGYLNMGQISLIVFDEAHHCKKNHPYSRIIRDYYLKWQDNRPRIFGMTASPVDESRKDIKQVVADLESMLQSKIITTNDLSVFGFAPRPADEYWIYPPPLVGEYETALHAQLHPLCGFIEDLKQHFSFSKQASRDLGAWVADRVWKYALPTSEHGITAIISKLERSSTYIHAIDDAGREAALKSVREAISVIENHDFGAPCLEKDNELSPKVAYLRQRLKERYSSFPNTRAIVFVEQRLTAFALCDLFRVLDLPNVRPGLLVGISQKGIDSSSWKDQEVALEKFRVGTINLIFATSVAEEGIDIPQCNLVVRFDLYKTPIQYMQSRGRARMKGSVYAHMMEEGKQSHQSEVDYAISQDDYIRRYCQELPPDRLLGRGTRLRQIIARDMSCQSFKTSAGVVANYSNSLMLLNRYAESLARIGAVSAEVYEELIDVEENMFRYKVILPPTDDERAAAVKGARGDARMNKVLAKRSAAFWCLVKLRRAHLLDENLDSIFSKVKPHNLNAREAVSDKKDIYEKKLKPDFWVNSGVGSPDLPTELFITHVRLEPRTPDWTTAGILLLTRSPLPELPSFPVYVDDNVEKHVILERLDRPVVVSPEQIEALTRFTLCGVFEDVFNKSFAPESQSMSYWLAPPGEQSGKWTFEDVINVPELHVGGSGERQRWQPAATPDTTIDNARKWCNAFLVDPGSGKFHYFTRDIVPATTIWDAIPDSAKDVQKKHKDTIIEFTDSTWRKKGKDLGSLAHKYDPHQPVLQAKLVMAGRNFLEKCPKEEQRYAMCEIAPQPLEIARVSYSVAQICQLWPSILHRLEAYLIVGEAFDKLDLRQIPYNLALEAFTKDINADDEMGEMGIHSELDGTAEPTSSVNYERLEFIGDSLLKMMTTITVFNRTTCNEEGMHCKRMEMISNKRLCSVASSPEYELYRYIRAGTGDRWRDTWYPEFLRQLKKGRVIKLTDKHRTHALGKKTIADVCEATIGACIMTTQDLPTSTRFDLGIKAITKLVGHEDHAITSWREILPMYKAPRWSLAMNDPVANDLARKVYHVTGYRFKNPCLLRSAFTHSSDQNSPVPDLQRLEFLGDACLDWVCIWWLFRNNPTRGPQWLTEHKMAMVSNRFLAALAVILGFNRLISASSPALYAEIGTYAAKVLELYEQEDVKPDFWTRVTSGSAPPKALADLVESYLGAVLVDSGFDFAEIEKFFDTHVEWFFRDIEAYDTFANRHPTTHLFRLLTEEFRCRKSRPEVIVQPVEPTTANTAKGGARNDAVGDEDDGAGDEAVTGIVIHVAWFVHGRMVAVSHGQGAKYAKVRASKAALKILGKLKVDEFRKQWGCDCAQSQAKDGRDSTGGNGKVNGNVDGTATATGTVTATAHVGTNGIANPGTNDSYVSPNGIANHDAHTNANGQQKANLPMMNGHGHADG</sequence>
<dbReference type="Pfam" id="PF00636">
    <property type="entry name" value="Ribonuclease_3"/>
    <property type="match status" value="2"/>
</dbReference>
<comment type="caution">
    <text evidence="21">The sequence shown here is derived from an EMBL/GenBank/DDBJ whole genome shotgun (WGS) entry which is preliminary data.</text>
</comment>
<organism evidence="21 22">
    <name type="scientific">Exophiala dermatitidis</name>
    <name type="common">Black yeast-like fungus</name>
    <name type="synonym">Wangiella dermatitidis</name>
    <dbReference type="NCBI Taxonomy" id="5970"/>
    <lineage>
        <taxon>Eukaryota</taxon>
        <taxon>Fungi</taxon>
        <taxon>Dikarya</taxon>
        <taxon>Ascomycota</taxon>
        <taxon>Pezizomycotina</taxon>
        <taxon>Eurotiomycetes</taxon>
        <taxon>Chaetothyriomycetidae</taxon>
        <taxon>Chaetothyriales</taxon>
        <taxon>Herpotrichiellaceae</taxon>
        <taxon>Exophiala</taxon>
    </lineage>
</organism>
<keyword evidence="8" id="KW-0347">Helicase</keyword>
<name>A0AAN6EYM4_EXODE</name>
<dbReference type="Pfam" id="PF24995">
    <property type="entry name" value="DSRM_2"/>
    <property type="match status" value="1"/>
</dbReference>
<keyword evidence="11 15" id="KW-0694">RNA-binding</keyword>
<evidence type="ECO:0000256" key="5">
    <source>
        <dbReference type="ARBA" id="ARBA00022737"/>
    </source>
</evidence>
<dbReference type="SMART" id="SM00490">
    <property type="entry name" value="HELICc"/>
    <property type="match status" value="1"/>
</dbReference>
<dbReference type="GO" id="GO:0003677">
    <property type="term" value="F:DNA binding"/>
    <property type="evidence" value="ECO:0007669"/>
    <property type="project" value="InterPro"/>
</dbReference>
<dbReference type="PROSITE" id="PS50142">
    <property type="entry name" value="RNASE_3_2"/>
    <property type="match status" value="2"/>
</dbReference>
<keyword evidence="10" id="KW-0460">Magnesium</keyword>
<dbReference type="CDD" id="cd00593">
    <property type="entry name" value="RIBOc"/>
    <property type="match status" value="2"/>
</dbReference>
<feature type="region of interest" description="Disordered" evidence="16">
    <location>
        <begin position="1"/>
        <end position="46"/>
    </location>
</feature>
<evidence type="ECO:0000256" key="16">
    <source>
        <dbReference type="SAM" id="MobiDB-lite"/>
    </source>
</evidence>
<dbReference type="GO" id="GO:0046872">
    <property type="term" value="F:metal ion binding"/>
    <property type="evidence" value="ECO:0007669"/>
    <property type="project" value="UniProtKB-KW"/>
</dbReference>
<dbReference type="PROSITE" id="PS51192">
    <property type="entry name" value="HELICASE_ATP_BIND_1"/>
    <property type="match status" value="1"/>
</dbReference>
<dbReference type="InterPro" id="IPR014001">
    <property type="entry name" value="Helicase_ATP-bd"/>
</dbReference>
<evidence type="ECO:0000256" key="12">
    <source>
        <dbReference type="ARBA" id="ARBA00023118"/>
    </source>
</evidence>
<dbReference type="InterPro" id="IPR056755">
    <property type="entry name" value="DSRM_2"/>
</dbReference>
<evidence type="ECO:0000313" key="21">
    <source>
        <dbReference type="EMBL" id="KAJ8994145.1"/>
    </source>
</evidence>
<evidence type="ECO:0000259" key="18">
    <source>
        <dbReference type="PROSITE" id="PS51192"/>
    </source>
</evidence>
<dbReference type="Pfam" id="PF03368">
    <property type="entry name" value="Dicer_dimer"/>
    <property type="match status" value="1"/>
</dbReference>
<dbReference type="Gene3D" id="3.30.160.380">
    <property type="entry name" value="Dicer dimerisation domain"/>
    <property type="match status" value="1"/>
</dbReference>
<dbReference type="InterPro" id="IPR001650">
    <property type="entry name" value="Helicase_C-like"/>
</dbReference>
<evidence type="ECO:0000256" key="15">
    <source>
        <dbReference type="PROSITE-ProRule" id="PRU00657"/>
    </source>
</evidence>
<evidence type="ECO:0000256" key="10">
    <source>
        <dbReference type="ARBA" id="ARBA00022842"/>
    </source>
</evidence>
<dbReference type="GO" id="GO:0005524">
    <property type="term" value="F:ATP binding"/>
    <property type="evidence" value="ECO:0007669"/>
    <property type="project" value="UniProtKB-KW"/>
</dbReference>
<dbReference type="Gene3D" id="1.10.1520.10">
    <property type="entry name" value="Ribonuclease III domain"/>
    <property type="match status" value="2"/>
</dbReference>
<dbReference type="GO" id="GO:0005634">
    <property type="term" value="C:nucleus"/>
    <property type="evidence" value="ECO:0007669"/>
    <property type="project" value="TreeGrafter"/>
</dbReference>
<evidence type="ECO:0000259" key="19">
    <source>
        <dbReference type="PROSITE" id="PS51194"/>
    </source>
</evidence>
<dbReference type="InterPro" id="IPR036389">
    <property type="entry name" value="RNase_III_sf"/>
</dbReference>
<dbReference type="PANTHER" id="PTHR14950:SF62">
    <property type="entry name" value="DICER-LIKE PROTEIN 1"/>
    <property type="match status" value="1"/>
</dbReference>
<evidence type="ECO:0000256" key="11">
    <source>
        <dbReference type="ARBA" id="ARBA00022884"/>
    </source>
</evidence>
<evidence type="ECO:0000256" key="2">
    <source>
        <dbReference type="ARBA" id="ARBA00020797"/>
    </source>
</evidence>
<dbReference type="InterPro" id="IPR000999">
    <property type="entry name" value="RNase_III_dom"/>
</dbReference>
<keyword evidence="4" id="KW-0479">Metal-binding</keyword>
<dbReference type="PROSITE" id="PS51194">
    <property type="entry name" value="HELICASE_CTER"/>
    <property type="match status" value="1"/>
</dbReference>
<proteinExistence type="inferred from homology"/>
<reference evidence="21" key="1">
    <citation type="submission" date="2023-01" db="EMBL/GenBank/DDBJ databases">
        <title>Exophiala dermititidis isolated from Cystic Fibrosis Patient.</title>
        <authorList>
            <person name="Kurbessoian T."/>
            <person name="Crocker A."/>
            <person name="Murante D."/>
            <person name="Hogan D.A."/>
            <person name="Stajich J.E."/>
        </authorList>
    </citation>
    <scope>NUCLEOTIDE SEQUENCE</scope>
    <source>
        <strain evidence="21">Ex8</strain>
    </source>
</reference>
<evidence type="ECO:0000259" key="20">
    <source>
        <dbReference type="PROSITE" id="PS51327"/>
    </source>
</evidence>
<feature type="region of interest" description="Disordered" evidence="16">
    <location>
        <begin position="1601"/>
        <end position="1629"/>
    </location>
</feature>
<dbReference type="EMBL" id="JAJGCB010000003">
    <property type="protein sequence ID" value="KAJ8994145.1"/>
    <property type="molecule type" value="Genomic_DNA"/>
</dbReference>
<dbReference type="GO" id="GO:0004525">
    <property type="term" value="F:ribonuclease III activity"/>
    <property type="evidence" value="ECO:0007669"/>
    <property type="project" value="InterPro"/>
</dbReference>
<dbReference type="CDD" id="cd18034">
    <property type="entry name" value="DEXHc_dicer"/>
    <property type="match status" value="1"/>
</dbReference>
<keyword evidence="7" id="KW-0378">Hydrolase</keyword>
<dbReference type="Pfam" id="PF04851">
    <property type="entry name" value="ResIII"/>
    <property type="match status" value="1"/>
</dbReference>
<keyword evidence="9" id="KW-0067">ATP-binding</keyword>